<feature type="domain" description="NADH:quinone oxidoreductase/Mrp antiporter transmembrane" evidence="9">
    <location>
        <begin position="132"/>
        <end position="425"/>
    </location>
</feature>
<evidence type="ECO:0000256" key="3">
    <source>
        <dbReference type="ARBA" id="ARBA00022475"/>
    </source>
</evidence>
<dbReference type="RefSeq" id="WP_023434003.1">
    <property type="nucleotide sequence ID" value="NZ_AWXZ01000040.1"/>
</dbReference>
<dbReference type="STRING" id="631454.N177_3894"/>
<feature type="transmembrane region" description="Helical" evidence="8">
    <location>
        <begin position="378"/>
        <end position="399"/>
    </location>
</feature>
<dbReference type="InterPro" id="IPR001750">
    <property type="entry name" value="ND/Mrp_TM"/>
</dbReference>
<evidence type="ECO:0000256" key="2">
    <source>
        <dbReference type="ARBA" id="ARBA00005346"/>
    </source>
</evidence>
<evidence type="ECO:0000256" key="6">
    <source>
        <dbReference type="ARBA" id="ARBA00023136"/>
    </source>
</evidence>
<keyword evidence="5 8" id="KW-1133">Transmembrane helix</keyword>
<comment type="caution">
    <text evidence="10">The sequence shown here is derived from an EMBL/GenBank/DDBJ whole genome shotgun (WGS) entry which is preliminary data.</text>
</comment>
<evidence type="ECO:0000313" key="11">
    <source>
        <dbReference type="Proteomes" id="UP000017819"/>
    </source>
</evidence>
<dbReference type="PATRIC" id="fig|631454.5.peg.3846"/>
<keyword evidence="6 8" id="KW-0472">Membrane</keyword>
<feature type="transmembrane region" description="Helical" evidence="8">
    <location>
        <begin position="166"/>
        <end position="188"/>
    </location>
</feature>
<feature type="transmembrane region" description="Helical" evidence="8">
    <location>
        <begin position="411"/>
        <end position="431"/>
    </location>
</feature>
<organism evidence="10 11">
    <name type="scientific">Lutibaculum baratangense AMV1</name>
    <dbReference type="NCBI Taxonomy" id="631454"/>
    <lineage>
        <taxon>Bacteria</taxon>
        <taxon>Pseudomonadati</taxon>
        <taxon>Pseudomonadota</taxon>
        <taxon>Alphaproteobacteria</taxon>
        <taxon>Hyphomicrobiales</taxon>
        <taxon>Tepidamorphaceae</taxon>
        <taxon>Lutibaculum</taxon>
    </lineage>
</organism>
<accession>V4QSK0</accession>
<evidence type="ECO:0000256" key="8">
    <source>
        <dbReference type="SAM" id="Phobius"/>
    </source>
</evidence>
<evidence type="ECO:0000256" key="5">
    <source>
        <dbReference type="ARBA" id="ARBA00022989"/>
    </source>
</evidence>
<keyword evidence="4 7" id="KW-0812">Transmembrane</keyword>
<feature type="transmembrane region" description="Helical" evidence="8">
    <location>
        <begin position="78"/>
        <end position="99"/>
    </location>
</feature>
<protein>
    <submittedName>
        <fullName evidence="10">NADH dehydrogenase (Quinone)</fullName>
        <ecNumber evidence="10">1.6.99.5</ecNumber>
    </submittedName>
</protein>
<dbReference type="InterPro" id="IPR003918">
    <property type="entry name" value="NADH_UbQ_OxRdtase"/>
</dbReference>
<dbReference type="PRINTS" id="PR01437">
    <property type="entry name" value="NUOXDRDTASE4"/>
</dbReference>
<gene>
    <name evidence="10" type="ORF">N177_3894</name>
</gene>
<keyword evidence="11" id="KW-1185">Reference proteome</keyword>
<reference evidence="10 11" key="1">
    <citation type="journal article" date="2014" name="Genome Announc.">
        <title>Draft Genome Sequence of Lutibaculum baratangense Strain AMV1T, Isolated from a Mud Volcano in Andamans, India.</title>
        <authorList>
            <person name="Singh A."/>
            <person name="Sreenivas A."/>
            <person name="Sathyanarayana Reddy G."/>
            <person name="Pinnaka A.K."/>
            <person name="Shivaji S."/>
        </authorList>
    </citation>
    <scope>NUCLEOTIDE SEQUENCE [LARGE SCALE GENOMIC DNA]</scope>
    <source>
        <strain evidence="10 11">AMV1</strain>
    </source>
</reference>
<feature type="transmembrane region" description="Helical" evidence="8">
    <location>
        <begin position="208"/>
        <end position="233"/>
    </location>
</feature>
<dbReference type="GO" id="GO:0042773">
    <property type="term" value="P:ATP synthesis coupled electron transport"/>
    <property type="evidence" value="ECO:0007669"/>
    <property type="project" value="InterPro"/>
</dbReference>
<dbReference type="Proteomes" id="UP000017819">
    <property type="component" value="Unassembled WGS sequence"/>
</dbReference>
<feature type="transmembrane region" description="Helical" evidence="8">
    <location>
        <begin position="31"/>
        <end position="58"/>
    </location>
</feature>
<feature type="transmembrane region" description="Helical" evidence="8">
    <location>
        <begin position="6"/>
        <end position="24"/>
    </location>
</feature>
<dbReference type="EMBL" id="AWXZ01000040">
    <property type="protein sequence ID" value="ESR22757.1"/>
    <property type="molecule type" value="Genomic_DNA"/>
</dbReference>
<feature type="transmembrane region" description="Helical" evidence="8">
    <location>
        <begin position="245"/>
        <end position="270"/>
    </location>
</feature>
<evidence type="ECO:0000256" key="4">
    <source>
        <dbReference type="ARBA" id="ARBA00022692"/>
    </source>
</evidence>
<evidence type="ECO:0000256" key="7">
    <source>
        <dbReference type="RuleBase" id="RU000320"/>
    </source>
</evidence>
<dbReference type="GO" id="GO:0005886">
    <property type="term" value="C:plasma membrane"/>
    <property type="evidence" value="ECO:0007669"/>
    <property type="project" value="UniProtKB-SubCell"/>
</dbReference>
<dbReference type="InterPro" id="IPR050586">
    <property type="entry name" value="CPA3_Na-H_Antiporter_D"/>
</dbReference>
<feature type="transmembrane region" description="Helical" evidence="8">
    <location>
        <begin position="338"/>
        <end position="357"/>
    </location>
</feature>
<dbReference type="PANTHER" id="PTHR42703">
    <property type="entry name" value="NADH DEHYDROGENASE"/>
    <property type="match status" value="1"/>
</dbReference>
<evidence type="ECO:0000256" key="1">
    <source>
        <dbReference type="ARBA" id="ARBA00004651"/>
    </source>
</evidence>
<evidence type="ECO:0000313" key="10">
    <source>
        <dbReference type="EMBL" id="ESR22757.1"/>
    </source>
</evidence>
<feature type="transmembrane region" description="Helical" evidence="8">
    <location>
        <begin position="307"/>
        <end position="326"/>
    </location>
</feature>
<name>V4QSK0_9HYPH</name>
<evidence type="ECO:0000259" key="9">
    <source>
        <dbReference type="Pfam" id="PF00361"/>
    </source>
</evidence>
<dbReference type="AlphaFoldDB" id="V4QSK0"/>
<feature type="transmembrane region" description="Helical" evidence="8">
    <location>
        <begin position="282"/>
        <end position="300"/>
    </location>
</feature>
<comment type="subcellular location">
    <subcellularLocation>
        <location evidence="1">Cell membrane</location>
        <topology evidence="1">Multi-pass membrane protein</topology>
    </subcellularLocation>
    <subcellularLocation>
        <location evidence="7">Membrane</location>
        <topology evidence="7">Multi-pass membrane protein</topology>
    </subcellularLocation>
</comment>
<dbReference type="GO" id="GO:0008137">
    <property type="term" value="F:NADH dehydrogenase (ubiquinone) activity"/>
    <property type="evidence" value="ECO:0007669"/>
    <property type="project" value="InterPro"/>
</dbReference>
<comment type="similarity">
    <text evidence="2">Belongs to the CPA3 antiporters (TC 2.A.63) subunit D family.</text>
</comment>
<feature type="transmembrane region" description="Helical" evidence="8">
    <location>
        <begin position="111"/>
        <end position="130"/>
    </location>
</feature>
<sequence length="493" mass="52446">MILDNLPALQVVIPLVGATICALIDRRRVAWPIALAISLVGIVISVALLAQVLAGGPISYAMGGWAPPYGIEYRVDVVNAYILVLVSVIGAVIMPYAPRSVAAELAENKQAWFYTMYLLNLTGLLGMAITGDAFNAFVFLEISSLSSYVMIALGRDRRALLAAYQYLILGTIGATFYVIGVGLLYAMTGTLNFVDMAERIVDVESSRSVLAALAFLTVGISLKLALFPLHVWLPNAYAYAPSVATVFLASTATKVAVYLFLRFFFSIFGARFVYADLPLTEILLVLSVAAMFIASIIAIFQDDVKRMLAYSSVAQIGYMTLGIGIANLNGLTGTIVHLFNHAVTKGALFMAVGAVVMRVGRHDLEGLAGIGRRMPVTMAGFVIAGLSLIGVPGTVGFVSKWYLAAGAFESGAWLLSFLIMASSFLAVVYVGRVVEIAWFREPTQAVASVEEAPLSLIIPTWVLVAASVVFGLDAAFTAGVAERAAEALLAGIL</sequence>
<dbReference type="PANTHER" id="PTHR42703:SF1">
    <property type="entry name" value="NA(+)_H(+) ANTIPORTER SUBUNIT D1"/>
    <property type="match status" value="1"/>
</dbReference>
<keyword evidence="10" id="KW-0560">Oxidoreductase</keyword>
<dbReference type="Pfam" id="PF00361">
    <property type="entry name" value="Proton_antipo_M"/>
    <property type="match status" value="1"/>
</dbReference>
<proteinExistence type="inferred from homology"/>
<feature type="transmembrane region" description="Helical" evidence="8">
    <location>
        <begin position="452"/>
        <end position="472"/>
    </location>
</feature>
<dbReference type="EC" id="1.6.99.5" evidence="10"/>
<keyword evidence="3" id="KW-1003">Cell membrane</keyword>
<dbReference type="GO" id="GO:0016491">
    <property type="term" value="F:oxidoreductase activity"/>
    <property type="evidence" value="ECO:0007669"/>
    <property type="project" value="UniProtKB-KW"/>
</dbReference>
<dbReference type="eggNOG" id="COG0651">
    <property type="taxonomic scope" value="Bacteria"/>
</dbReference>